<feature type="domain" description="Major facilitator superfamily (MFS) profile" evidence="6">
    <location>
        <begin position="1"/>
        <end position="362"/>
    </location>
</feature>
<comment type="subcellular location">
    <subcellularLocation>
        <location evidence="1">Membrane</location>
        <topology evidence="1">Multi-pass membrane protein</topology>
    </subcellularLocation>
</comment>
<dbReference type="OrthoDB" id="3936150at2759"/>
<evidence type="ECO:0000259" key="6">
    <source>
        <dbReference type="PROSITE" id="PS50850"/>
    </source>
</evidence>
<keyword evidence="4 5" id="KW-0472">Membrane</keyword>
<dbReference type="PROSITE" id="PS50850">
    <property type="entry name" value="MFS"/>
    <property type="match status" value="1"/>
</dbReference>
<dbReference type="GO" id="GO:0016020">
    <property type="term" value="C:membrane"/>
    <property type="evidence" value="ECO:0007669"/>
    <property type="project" value="UniProtKB-SubCell"/>
</dbReference>
<feature type="transmembrane region" description="Helical" evidence="5">
    <location>
        <begin position="213"/>
        <end position="235"/>
    </location>
</feature>
<feature type="transmembrane region" description="Helical" evidence="5">
    <location>
        <begin position="184"/>
        <end position="201"/>
    </location>
</feature>
<feature type="transmembrane region" description="Helical" evidence="5">
    <location>
        <begin position="41"/>
        <end position="63"/>
    </location>
</feature>
<feature type="transmembrane region" description="Helical" evidence="5">
    <location>
        <begin position="242"/>
        <end position="264"/>
    </location>
</feature>
<feature type="transmembrane region" description="Helical" evidence="5">
    <location>
        <begin position="270"/>
        <end position="294"/>
    </location>
</feature>
<dbReference type="Proteomes" id="UP000597762">
    <property type="component" value="Unassembled WGS sequence"/>
</dbReference>
<feature type="transmembrane region" description="Helical" evidence="5">
    <location>
        <begin position="75"/>
        <end position="96"/>
    </location>
</feature>
<evidence type="ECO:0000256" key="5">
    <source>
        <dbReference type="SAM" id="Phobius"/>
    </source>
</evidence>
<dbReference type="GO" id="GO:0022857">
    <property type="term" value="F:transmembrane transporter activity"/>
    <property type="evidence" value="ECO:0007669"/>
    <property type="project" value="InterPro"/>
</dbReference>
<dbReference type="EMBL" id="CAHIKZ030004471">
    <property type="protein sequence ID" value="CAE1310970.1"/>
    <property type="molecule type" value="Genomic_DNA"/>
</dbReference>
<reference evidence="7" key="1">
    <citation type="submission" date="2021-01" db="EMBL/GenBank/DDBJ databases">
        <authorList>
            <person name="Li R."/>
            <person name="Bekaert M."/>
        </authorList>
    </citation>
    <scope>NUCLEOTIDE SEQUENCE</scope>
    <source>
        <strain evidence="7">Farmed</strain>
    </source>
</reference>
<accession>A0A812DVW1</accession>
<evidence type="ECO:0000313" key="8">
    <source>
        <dbReference type="Proteomes" id="UP000597762"/>
    </source>
</evidence>
<sequence>MLCFGWLPDRFGRKTVIIAALLLQGITGILSSQIMNMNVILIFRTLTAIGSALSFNPSVVFGAEISSMKNRTNATIAIQFYFTSGYFILSLLTYYIRTWKLIVLLISIPSIATGLLFIWLLPESPRWLLTVKKEKEAEIILNKMAKVNKRDFSYKSDKLEISVIEDRTVRLWKIFTIPEFRKRSLILMFNWFVVSFAYYVLVINTENLSGNIFLNFFFGALVEIPAFVLCIFLLNRIGRKNLYIAFIVTGGICGIVTIFPFIYAPDDLQWTSTVLAIISRLCITGNYGIIYVHTCELFPTCARNGAVGYLASFATLGGVIAPYVVMIRTLAAGRLGDSLPLLTMGFACILAGVSYFFLPETNNRPIMDNFDDVYTQNIEAMR</sequence>
<dbReference type="Pfam" id="PF00083">
    <property type="entry name" value="Sugar_tr"/>
    <property type="match status" value="1"/>
</dbReference>
<feature type="transmembrane region" description="Helical" evidence="5">
    <location>
        <begin position="339"/>
        <end position="358"/>
    </location>
</feature>
<evidence type="ECO:0000256" key="2">
    <source>
        <dbReference type="ARBA" id="ARBA00022692"/>
    </source>
</evidence>
<evidence type="ECO:0000256" key="1">
    <source>
        <dbReference type="ARBA" id="ARBA00004141"/>
    </source>
</evidence>
<protein>
    <submittedName>
        <fullName evidence="7">SLC22A4_5</fullName>
    </submittedName>
</protein>
<feature type="transmembrane region" description="Helical" evidence="5">
    <location>
        <begin position="16"/>
        <end position="35"/>
    </location>
</feature>
<keyword evidence="2 5" id="KW-0812">Transmembrane</keyword>
<keyword evidence="8" id="KW-1185">Reference proteome</keyword>
<evidence type="ECO:0000256" key="3">
    <source>
        <dbReference type="ARBA" id="ARBA00022989"/>
    </source>
</evidence>
<gene>
    <name evidence="7" type="ORF">SPHA_62485</name>
</gene>
<evidence type="ECO:0000256" key="4">
    <source>
        <dbReference type="ARBA" id="ARBA00023136"/>
    </source>
</evidence>
<name>A0A812DVW1_ACAPH</name>
<feature type="transmembrane region" description="Helical" evidence="5">
    <location>
        <begin position="306"/>
        <end position="327"/>
    </location>
</feature>
<dbReference type="AlphaFoldDB" id="A0A812DVW1"/>
<feature type="transmembrane region" description="Helical" evidence="5">
    <location>
        <begin position="102"/>
        <end position="122"/>
    </location>
</feature>
<dbReference type="PANTHER" id="PTHR24064">
    <property type="entry name" value="SOLUTE CARRIER FAMILY 22 MEMBER"/>
    <property type="match status" value="1"/>
</dbReference>
<dbReference type="InterPro" id="IPR005828">
    <property type="entry name" value="MFS_sugar_transport-like"/>
</dbReference>
<evidence type="ECO:0000313" key="7">
    <source>
        <dbReference type="EMBL" id="CAE1310970.1"/>
    </source>
</evidence>
<organism evidence="7 8">
    <name type="scientific">Acanthosepion pharaonis</name>
    <name type="common">Pharaoh cuttlefish</name>
    <name type="synonym">Sepia pharaonis</name>
    <dbReference type="NCBI Taxonomy" id="158019"/>
    <lineage>
        <taxon>Eukaryota</taxon>
        <taxon>Metazoa</taxon>
        <taxon>Spiralia</taxon>
        <taxon>Lophotrochozoa</taxon>
        <taxon>Mollusca</taxon>
        <taxon>Cephalopoda</taxon>
        <taxon>Coleoidea</taxon>
        <taxon>Decapodiformes</taxon>
        <taxon>Sepiida</taxon>
        <taxon>Sepiina</taxon>
        <taxon>Sepiidae</taxon>
        <taxon>Acanthosepion</taxon>
    </lineage>
</organism>
<dbReference type="InterPro" id="IPR020846">
    <property type="entry name" value="MFS_dom"/>
</dbReference>
<proteinExistence type="predicted"/>
<comment type="caution">
    <text evidence="7">The sequence shown here is derived from an EMBL/GenBank/DDBJ whole genome shotgun (WGS) entry which is preliminary data.</text>
</comment>
<keyword evidence="3 5" id="KW-1133">Transmembrane helix</keyword>
<dbReference type="SUPFAM" id="SSF103473">
    <property type="entry name" value="MFS general substrate transporter"/>
    <property type="match status" value="1"/>
</dbReference>
<dbReference type="Gene3D" id="1.20.1250.20">
    <property type="entry name" value="MFS general substrate transporter like domains"/>
    <property type="match status" value="1"/>
</dbReference>
<dbReference type="InterPro" id="IPR036259">
    <property type="entry name" value="MFS_trans_sf"/>
</dbReference>